<dbReference type="FunFam" id="3.30.230.70:FF:000001">
    <property type="entry name" value="Polyribonucleotide nucleotidyltransferase"/>
    <property type="match status" value="1"/>
</dbReference>
<evidence type="ECO:0000256" key="6">
    <source>
        <dbReference type="ARBA" id="ARBA00022723"/>
    </source>
</evidence>
<dbReference type="InterPro" id="IPR015848">
    <property type="entry name" value="PNPase_PH_RNA-bd_bac/org-type"/>
</dbReference>
<dbReference type="PROSITE" id="PS50084">
    <property type="entry name" value="KH_TYPE_1"/>
    <property type="match status" value="1"/>
</dbReference>
<dbReference type="InterPro" id="IPR015847">
    <property type="entry name" value="ExoRNase_PH_dom2"/>
</dbReference>
<keyword evidence="7 9" id="KW-0460">Magnesium</keyword>
<comment type="subcellular location">
    <subcellularLocation>
        <location evidence="1 9">Cytoplasm</location>
    </subcellularLocation>
</comment>
<dbReference type="Pfam" id="PF03725">
    <property type="entry name" value="RNase_PH_C"/>
    <property type="match status" value="1"/>
</dbReference>
<dbReference type="Gene3D" id="2.40.50.140">
    <property type="entry name" value="Nucleic acid-binding proteins"/>
    <property type="match status" value="1"/>
</dbReference>
<dbReference type="SUPFAM" id="SSF54791">
    <property type="entry name" value="Eukaryotic type KH-domain (KH-domain type I)"/>
    <property type="match status" value="1"/>
</dbReference>
<dbReference type="FunFam" id="3.30.1370.10:FF:000001">
    <property type="entry name" value="Polyribonucleotide nucleotidyltransferase"/>
    <property type="match status" value="1"/>
</dbReference>
<evidence type="ECO:0000256" key="5">
    <source>
        <dbReference type="ARBA" id="ARBA00022695"/>
    </source>
</evidence>
<feature type="binding site" evidence="9">
    <location>
        <position position="491"/>
    </location>
    <ligand>
        <name>Mg(2+)</name>
        <dbReference type="ChEBI" id="CHEBI:18420"/>
    </ligand>
</feature>
<dbReference type="Gene3D" id="3.30.230.70">
    <property type="entry name" value="GHMP Kinase, N-terminal domain"/>
    <property type="match status" value="2"/>
</dbReference>
<keyword evidence="13" id="KW-1185">Reference proteome</keyword>
<feature type="region of interest" description="Disordered" evidence="10">
    <location>
        <begin position="690"/>
        <end position="720"/>
    </location>
</feature>
<dbReference type="PANTHER" id="PTHR11252">
    <property type="entry name" value="POLYRIBONUCLEOTIDE NUCLEOTIDYLTRANSFERASE"/>
    <property type="match status" value="1"/>
</dbReference>
<evidence type="ECO:0000256" key="8">
    <source>
        <dbReference type="ARBA" id="ARBA00022884"/>
    </source>
</evidence>
<dbReference type="InterPro" id="IPR004087">
    <property type="entry name" value="KH_dom"/>
</dbReference>
<dbReference type="SMART" id="SM00322">
    <property type="entry name" value="KH"/>
    <property type="match status" value="1"/>
</dbReference>
<comment type="caution">
    <text evidence="12">The sequence shown here is derived from an EMBL/GenBank/DDBJ whole genome shotgun (WGS) entry which is preliminary data.</text>
</comment>
<name>A0A3N5ZCI8_9ALTE</name>
<dbReference type="GO" id="GO:0000287">
    <property type="term" value="F:magnesium ion binding"/>
    <property type="evidence" value="ECO:0007669"/>
    <property type="project" value="UniProtKB-UniRule"/>
</dbReference>
<dbReference type="Pfam" id="PF03726">
    <property type="entry name" value="PNPase"/>
    <property type="match status" value="1"/>
</dbReference>
<dbReference type="InterPro" id="IPR027408">
    <property type="entry name" value="PNPase/RNase_PH_dom_sf"/>
</dbReference>
<dbReference type="SUPFAM" id="SSF54211">
    <property type="entry name" value="Ribosomal protein S5 domain 2-like"/>
    <property type="match status" value="2"/>
</dbReference>
<dbReference type="OrthoDB" id="9804305at2"/>
<evidence type="ECO:0000256" key="1">
    <source>
        <dbReference type="ARBA" id="ARBA00004496"/>
    </source>
</evidence>
<dbReference type="EC" id="2.7.7.8" evidence="9"/>
<dbReference type="FunFam" id="2.40.50.140:FF:000023">
    <property type="entry name" value="Polyribonucleotide nucleotidyltransferase"/>
    <property type="match status" value="1"/>
</dbReference>
<dbReference type="InterPro" id="IPR001247">
    <property type="entry name" value="ExoRNase_PH_dom1"/>
</dbReference>
<evidence type="ECO:0000259" key="11">
    <source>
        <dbReference type="PROSITE" id="PS50126"/>
    </source>
</evidence>
<dbReference type="InterPro" id="IPR004088">
    <property type="entry name" value="KH_dom_type_1"/>
</dbReference>
<dbReference type="GO" id="GO:0000175">
    <property type="term" value="F:3'-5'-RNA exonuclease activity"/>
    <property type="evidence" value="ECO:0007669"/>
    <property type="project" value="TreeGrafter"/>
</dbReference>
<evidence type="ECO:0000256" key="3">
    <source>
        <dbReference type="ARBA" id="ARBA00022490"/>
    </source>
</evidence>
<dbReference type="GO" id="GO:0006396">
    <property type="term" value="P:RNA processing"/>
    <property type="evidence" value="ECO:0007669"/>
    <property type="project" value="InterPro"/>
</dbReference>
<dbReference type="GO" id="GO:0006402">
    <property type="term" value="P:mRNA catabolic process"/>
    <property type="evidence" value="ECO:0007669"/>
    <property type="project" value="UniProtKB-UniRule"/>
</dbReference>
<dbReference type="InterPro" id="IPR012340">
    <property type="entry name" value="NA-bd_OB-fold"/>
</dbReference>
<feature type="domain" description="S1 motif" evidence="11">
    <location>
        <begin position="621"/>
        <end position="689"/>
    </location>
</feature>
<dbReference type="Gene3D" id="3.30.1370.10">
    <property type="entry name" value="K Homology domain, type 1"/>
    <property type="match status" value="1"/>
</dbReference>
<dbReference type="NCBIfam" id="NF008805">
    <property type="entry name" value="PRK11824.1"/>
    <property type="match status" value="1"/>
</dbReference>
<evidence type="ECO:0000256" key="4">
    <source>
        <dbReference type="ARBA" id="ARBA00022679"/>
    </source>
</evidence>
<dbReference type="InterPro" id="IPR012162">
    <property type="entry name" value="PNPase"/>
</dbReference>
<keyword evidence="6 9" id="KW-0479">Metal-binding</keyword>
<dbReference type="CDD" id="cd04472">
    <property type="entry name" value="S1_PNPase"/>
    <property type="match status" value="1"/>
</dbReference>
<dbReference type="SUPFAM" id="SSF55666">
    <property type="entry name" value="Ribonuclease PH domain 2-like"/>
    <property type="match status" value="2"/>
</dbReference>
<dbReference type="Proteomes" id="UP000275281">
    <property type="component" value="Unassembled WGS sequence"/>
</dbReference>
<dbReference type="FunFam" id="3.30.230.70:FF:000002">
    <property type="entry name" value="Polyribonucleotide nucleotidyltransferase"/>
    <property type="match status" value="1"/>
</dbReference>
<dbReference type="PIRSF" id="PIRSF005499">
    <property type="entry name" value="PNPase"/>
    <property type="match status" value="1"/>
</dbReference>
<comment type="subunit">
    <text evidence="9">Component of the RNA degradosome, which is a multiprotein complex involved in RNA processing and mRNA degradation.</text>
</comment>
<dbReference type="RefSeq" id="WP_124027518.1">
    <property type="nucleotide sequence ID" value="NZ_JBHRSN010000015.1"/>
</dbReference>
<dbReference type="GO" id="GO:0005829">
    <property type="term" value="C:cytosol"/>
    <property type="evidence" value="ECO:0007669"/>
    <property type="project" value="TreeGrafter"/>
</dbReference>
<dbReference type="SMART" id="SM00316">
    <property type="entry name" value="S1"/>
    <property type="match status" value="1"/>
</dbReference>
<gene>
    <name evidence="9 12" type="primary">pnp</name>
    <name evidence="12" type="ORF">DRW07_08905</name>
</gene>
<dbReference type="CDD" id="cd11364">
    <property type="entry name" value="RNase_PH_PNPase_2"/>
    <property type="match status" value="1"/>
</dbReference>
<evidence type="ECO:0000256" key="2">
    <source>
        <dbReference type="ARBA" id="ARBA00007404"/>
    </source>
</evidence>
<comment type="similarity">
    <text evidence="2 9">Belongs to the polyribonucleotide nucleotidyltransferase family.</text>
</comment>
<dbReference type="GO" id="GO:0003723">
    <property type="term" value="F:RNA binding"/>
    <property type="evidence" value="ECO:0007669"/>
    <property type="project" value="UniProtKB-UniRule"/>
</dbReference>
<sequence>MTPITTSFQYGQHTVTLETGVIARQATAAVMASMDDTSVLVSVVGKKEAKADQDFFPLTVNYQEKTYAAGKIPGGFFKREGRPSENETLIARLIDRPIRPLFPEGFKNEVQVVITVVSSNPDIPTDIISMIGTSAALAISGIPFNGPVGAARVGYKDGEYILNTRTEEQASSELDLVVAGTESAVLMVESEADVLSEDVMLGAVMFGHEQSQTVVNAVKEFAEKAGVEAWDWQPEPENTDLKTKVSELAKEGMTAAYQISDKLARKDAVTEVTEKALAALLEANPEQDMKEASDMLHDLESDVVRSRILAGEPRIDGRDPAMIRALDVATGILPRTHGSALFTRGETQALVVATLGTERDAQMIDELQGKRDSRFMLHYNFPPYCVGETGMIGSPKRREIGHGRLAKRGIQAVMPSEEEFPYVVRVVSEITESNGSSSMASVCGTSLALMDAGVPIKASVAGIAMGLVKSDDNFVVLSDILGDEDHLGDMDFKVAGTTDGITALQMDIKIEGITKEIMQIALKQAKEARLHILGVMDQAISGHREEMSEFAPRIYTLKIDQDKIRDVIGKGGAMIRQITEESDTNIEIEDDGTIKIFATERAKADIAIGKIEQVTAEIEVGKTYNGKITRIVDFGAFVEVLPGKEGLVHISQIAHERVNKVTDYLEEGQMVDVKVMEIDRQNRVRLSIKELLEKPKAEPREEPKAESNEQASSEDADSQD</sequence>
<evidence type="ECO:0000256" key="9">
    <source>
        <dbReference type="HAMAP-Rule" id="MF_01595"/>
    </source>
</evidence>
<dbReference type="PROSITE" id="PS50126">
    <property type="entry name" value="S1"/>
    <property type="match status" value="1"/>
</dbReference>
<dbReference type="InterPro" id="IPR020568">
    <property type="entry name" value="Ribosomal_Su5_D2-typ_SF"/>
</dbReference>
<organism evidence="12 13">
    <name type="scientific">Alteromonas sediminis</name>
    <dbReference type="NCBI Taxonomy" id="2259342"/>
    <lineage>
        <taxon>Bacteria</taxon>
        <taxon>Pseudomonadati</taxon>
        <taxon>Pseudomonadota</taxon>
        <taxon>Gammaproteobacteria</taxon>
        <taxon>Alteromonadales</taxon>
        <taxon>Alteromonadaceae</taxon>
        <taxon>Alteromonas/Salinimonas group</taxon>
        <taxon>Alteromonas</taxon>
    </lineage>
</organism>
<dbReference type="InterPro" id="IPR036612">
    <property type="entry name" value="KH_dom_type_1_sf"/>
</dbReference>
<accession>A0A3N5ZCI8</accession>
<dbReference type="AlphaFoldDB" id="A0A3N5ZCI8"/>
<dbReference type="InterPro" id="IPR003029">
    <property type="entry name" value="S1_domain"/>
</dbReference>
<feature type="binding site" evidence="9">
    <location>
        <position position="485"/>
    </location>
    <ligand>
        <name>Mg(2+)</name>
        <dbReference type="ChEBI" id="CHEBI:18420"/>
    </ligand>
</feature>
<evidence type="ECO:0000256" key="10">
    <source>
        <dbReference type="SAM" id="MobiDB-lite"/>
    </source>
</evidence>
<keyword evidence="5 9" id="KW-0548">Nucleotidyltransferase</keyword>
<dbReference type="InterPro" id="IPR036345">
    <property type="entry name" value="ExoRNase_PH_dom2_sf"/>
</dbReference>
<feature type="compositionally biased region" description="Basic and acidic residues" evidence="10">
    <location>
        <begin position="690"/>
        <end position="707"/>
    </location>
</feature>
<dbReference type="Pfam" id="PF01138">
    <property type="entry name" value="RNase_PH"/>
    <property type="match status" value="2"/>
</dbReference>
<dbReference type="CDD" id="cd11363">
    <property type="entry name" value="RNase_PH_PNPase_1"/>
    <property type="match status" value="1"/>
</dbReference>
<protein>
    <recommendedName>
        <fullName evidence="9">Polyribonucleotide nucleotidyltransferase</fullName>
        <ecNumber evidence="9">2.7.7.8</ecNumber>
    </recommendedName>
    <alternativeName>
        <fullName evidence="9">Polynucleotide phosphorylase</fullName>
        <shortName evidence="9">PNPase</shortName>
    </alternativeName>
</protein>
<comment type="cofactor">
    <cofactor evidence="9">
        <name>Mg(2+)</name>
        <dbReference type="ChEBI" id="CHEBI:18420"/>
    </cofactor>
</comment>
<dbReference type="CDD" id="cd02393">
    <property type="entry name" value="KH-I_PNPase"/>
    <property type="match status" value="1"/>
</dbReference>
<evidence type="ECO:0000313" key="12">
    <source>
        <dbReference type="EMBL" id="RPJ67618.1"/>
    </source>
</evidence>
<evidence type="ECO:0000313" key="13">
    <source>
        <dbReference type="Proteomes" id="UP000275281"/>
    </source>
</evidence>
<keyword evidence="8 9" id="KW-0694">RNA-binding</keyword>
<dbReference type="SUPFAM" id="SSF50249">
    <property type="entry name" value="Nucleic acid-binding proteins"/>
    <property type="match status" value="1"/>
</dbReference>
<evidence type="ECO:0000256" key="7">
    <source>
        <dbReference type="ARBA" id="ARBA00022842"/>
    </source>
</evidence>
<keyword evidence="3 9" id="KW-0963">Cytoplasm</keyword>
<dbReference type="NCBIfam" id="TIGR03591">
    <property type="entry name" value="polynuc_phos"/>
    <property type="match status" value="1"/>
</dbReference>
<keyword evidence="4 9" id="KW-0808">Transferase</keyword>
<dbReference type="Pfam" id="PF00575">
    <property type="entry name" value="S1"/>
    <property type="match status" value="1"/>
</dbReference>
<dbReference type="Pfam" id="PF00013">
    <property type="entry name" value="KH_1"/>
    <property type="match status" value="1"/>
</dbReference>
<dbReference type="EMBL" id="RPOK01000002">
    <property type="protein sequence ID" value="RPJ67618.1"/>
    <property type="molecule type" value="Genomic_DNA"/>
</dbReference>
<comment type="function">
    <text evidence="9">Involved in mRNA degradation. Catalyzes the phosphorolysis of single-stranded polyribonucleotides processively in the 3'- to 5'-direction.</text>
</comment>
<dbReference type="GO" id="GO:0004654">
    <property type="term" value="F:polyribonucleotide nucleotidyltransferase activity"/>
    <property type="evidence" value="ECO:0007669"/>
    <property type="project" value="UniProtKB-UniRule"/>
</dbReference>
<proteinExistence type="inferred from homology"/>
<comment type="catalytic activity">
    <reaction evidence="9">
        <text>RNA(n+1) + phosphate = RNA(n) + a ribonucleoside 5'-diphosphate</text>
        <dbReference type="Rhea" id="RHEA:22096"/>
        <dbReference type="Rhea" id="RHEA-COMP:14527"/>
        <dbReference type="Rhea" id="RHEA-COMP:17342"/>
        <dbReference type="ChEBI" id="CHEBI:43474"/>
        <dbReference type="ChEBI" id="CHEBI:57930"/>
        <dbReference type="ChEBI" id="CHEBI:140395"/>
        <dbReference type="EC" id="2.7.7.8"/>
    </reaction>
</comment>
<dbReference type="PANTHER" id="PTHR11252:SF0">
    <property type="entry name" value="POLYRIBONUCLEOTIDE NUCLEOTIDYLTRANSFERASE 1, MITOCHONDRIAL"/>
    <property type="match status" value="1"/>
</dbReference>
<dbReference type="HAMAP" id="MF_01595">
    <property type="entry name" value="PNPase"/>
    <property type="match status" value="1"/>
</dbReference>
<reference evidence="12 13" key="1">
    <citation type="submission" date="2018-11" db="EMBL/GenBank/DDBJ databases">
        <authorList>
            <person name="Ye M.-Q."/>
            <person name="Du Z.-J."/>
        </authorList>
    </citation>
    <scope>NUCLEOTIDE SEQUENCE [LARGE SCALE GENOMIC DNA]</scope>
    <source>
        <strain evidence="12 13">U0105</strain>
    </source>
</reference>